<organism evidence="1 2">
    <name type="scientific">Torulaspora globosa</name>
    <dbReference type="NCBI Taxonomy" id="48254"/>
    <lineage>
        <taxon>Eukaryota</taxon>
        <taxon>Fungi</taxon>
        <taxon>Dikarya</taxon>
        <taxon>Ascomycota</taxon>
        <taxon>Saccharomycotina</taxon>
        <taxon>Saccharomycetes</taxon>
        <taxon>Saccharomycetales</taxon>
        <taxon>Saccharomycetaceae</taxon>
        <taxon>Torulaspora</taxon>
    </lineage>
</organism>
<dbReference type="OrthoDB" id="4082971at2759"/>
<name>A0A7H9HXI9_9SACH</name>
<dbReference type="AlphaFoldDB" id="A0A7H9HXI9"/>
<protein>
    <submittedName>
        <fullName evidence="1">Uncharacterized protein</fullName>
    </submittedName>
</protein>
<gene>
    <name evidence="1" type="ORF">HG537_0F02780</name>
</gene>
<keyword evidence="2" id="KW-1185">Reference proteome</keyword>
<proteinExistence type="predicted"/>
<accession>A0A7H9HXI9</accession>
<reference evidence="1 2" key="1">
    <citation type="submission" date="2020-06" db="EMBL/GenBank/DDBJ databases">
        <title>The yeast mating-type switching endonuclease HO is a domesticated member of an unorthodox homing genetic element family.</title>
        <authorList>
            <person name="Coughlan A.Y."/>
            <person name="Lombardi L."/>
            <person name="Braun-Galleani S."/>
            <person name="Martos A.R."/>
            <person name="Galeote V."/>
            <person name="Bigey F."/>
            <person name="Dequin S."/>
            <person name="Byrne K.P."/>
            <person name="Wolfe K.H."/>
        </authorList>
    </citation>
    <scope>NUCLEOTIDE SEQUENCE [LARGE SCALE GENOMIC DNA]</scope>
    <source>
        <strain evidence="1 2">CBS2947</strain>
    </source>
</reference>
<dbReference type="EMBL" id="CP059272">
    <property type="protein sequence ID" value="QLQ81517.1"/>
    <property type="molecule type" value="Genomic_DNA"/>
</dbReference>
<evidence type="ECO:0000313" key="2">
    <source>
        <dbReference type="Proteomes" id="UP000510647"/>
    </source>
</evidence>
<evidence type="ECO:0000313" key="1">
    <source>
        <dbReference type="EMBL" id="QLQ81517.1"/>
    </source>
</evidence>
<sequence>MQYLRSLSSTLATIRSRIVGNMSELSAASSADDLSGYSRINGTKNQSITKPISLDENSGEVMVRKATGKMKVRKGQSDEEYQGQLYEYFQVENGPKRTEIGWMDNIDASELLMDCKDCFELKLTRQKLSDLCRRLYYRRDYAKCAELCDELIERYQPLNKKNKISREIQELETMAANSRRALQIDTLNQDFTNVHV</sequence>
<dbReference type="Proteomes" id="UP000510647">
    <property type="component" value="Chromosome 6"/>
</dbReference>